<dbReference type="GO" id="GO:0032040">
    <property type="term" value="C:small-subunit processome"/>
    <property type="evidence" value="ECO:0000318"/>
    <property type="project" value="GO_Central"/>
</dbReference>
<dbReference type="Proteomes" id="UP000026915">
    <property type="component" value="Chromosome 5"/>
</dbReference>
<dbReference type="InterPro" id="IPR036322">
    <property type="entry name" value="WD40_repeat_dom_sf"/>
</dbReference>
<dbReference type="HOGENOM" id="CLU_088377_0_0_1"/>
<dbReference type="InterPro" id="IPR056551">
    <property type="entry name" value="Beta-prop_NOL10_N"/>
</dbReference>
<dbReference type="SUPFAM" id="SSF50978">
    <property type="entry name" value="WD40 repeat-like"/>
    <property type="match status" value="1"/>
</dbReference>
<proteinExistence type="predicted"/>
<dbReference type="Gramene" id="EOY08998">
    <property type="protein sequence ID" value="EOY08998"/>
    <property type="gene ID" value="TCM_024333"/>
</dbReference>
<dbReference type="STRING" id="3641.A0A061EWG0"/>
<feature type="domain" description="Nucleolar protein 10-like N-terminal" evidence="2">
    <location>
        <begin position="13"/>
        <end position="201"/>
    </location>
</feature>
<dbReference type="InterPro" id="IPR056550">
    <property type="entry name" value="NOL10_2nd"/>
</dbReference>
<dbReference type="GO" id="GO:0005730">
    <property type="term" value="C:nucleolus"/>
    <property type="evidence" value="ECO:0000318"/>
    <property type="project" value="GO_Central"/>
</dbReference>
<protein>
    <submittedName>
        <fullName evidence="3">Embryo sac development arrest 7, putative</fullName>
    </submittedName>
</protein>
<organism evidence="3 4">
    <name type="scientific">Theobroma cacao</name>
    <name type="common">Cacao</name>
    <name type="synonym">Cocoa</name>
    <dbReference type="NCBI Taxonomy" id="3641"/>
    <lineage>
        <taxon>Eukaryota</taxon>
        <taxon>Viridiplantae</taxon>
        <taxon>Streptophyta</taxon>
        <taxon>Embryophyta</taxon>
        <taxon>Tracheophyta</taxon>
        <taxon>Spermatophyta</taxon>
        <taxon>Magnoliopsida</taxon>
        <taxon>eudicotyledons</taxon>
        <taxon>Gunneridae</taxon>
        <taxon>Pentapetalae</taxon>
        <taxon>rosids</taxon>
        <taxon>malvids</taxon>
        <taxon>Malvales</taxon>
        <taxon>Malvaceae</taxon>
        <taxon>Byttnerioideae</taxon>
        <taxon>Theobroma</taxon>
    </lineage>
</organism>
<reference evidence="3 4" key="1">
    <citation type="journal article" date="2013" name="Genome Biol.">
        <title>The genome sequence of the most widely cultivated cacao type and its use to identify candidate genes regulating pod color.</title>
        <authorList>
            <person name="Motamayor J.C."/>
            <person name="Mockaitis K."/>
            <person name="Schmutz J."/>
            <person name="Haiminen N."/>
            <person name="Iii D.L."/>
            <person name="Cornejo O."/>
            <person name="Findley S.D."/>
            <person name="Zheng P."/>
            <person name="Utro F."/>
            <person name="Royaert S."/>
            <person name="Saski C."/>
            <person name="Jenkins J."/>
            <person name="Podicheti R."/>
            <person name="Zhao M."/>
            <person name="Scheffler B.E."/>
            <person name="Stack J.C."/>
            <person name="Feltus F.A."/>
            <person name="Mustiga G.M."/>
            <person name="Amores F."/>
            <person name="Phillips W."/>
            <person name="Marelli J.P."/>
            <person name="May G.D."/>
            <person name="Shapiro H."/>
            <person name="Ma J."/>
            <person name="Bustamante C.D."/>
            <person name="Schnell R.J."/>
            <person name="Main D."/>
            <person name="Gilbert D."/>
            <person name="Parida L."/>
            <person name="Kuhn D.N."/>
        </authorList>
    </citation>
    <scope>NUCLEOTIDE SEQUENCE [LARGE SCALE GENOMIC DNA]</scope>
    <source>
        <strain evidence="4">cv. Matina 1-6</strain>
    </source>
</reference>
<evidence type="ECO:0000313" key="4">
    <source>
        <dbReference type="Proteomes" id="UP000026915"/>
    </source>
</evidence>
<feature type="domain" description="Nucleolar protein 10-like second" evidence="1">
    <location>
        <begin position="240"/>
        <end position="288"/>
    </location>
</feature>
<name>A0A061EWG0_THECC</name>
<dbReference type="AlphaFoldDB" id="A0A061EWG0"/>
<dbReference type="GO" id="GO:0000462">
    <property type="term" value="P:maturation of SSU-rRNA from tricistronic rRNA transcript (SSU-rRNA, 5.8S rRNA, LSU-rRNA)"/>
    <property type="evidence" value="ECO:0000318"/>
    <property type="project" value="GO_Central"/>
</dbReference>
<dbReference type="Pfam" id="PF23098">
    <property type="entry name" value="Beta-prop_NOL10_N"/>
    <property type="match status" value="1"/>
</dbReference>
<dbReference type="InterPro" id="IPR040382">
    <property type="entry name" value="NOL10/Enp2"/>
</dbReference>
<evidence type="ECO:0000259" key="1">
    <source>
        <dbReference type="Pfam" id="PF23097"/>
    </source>
</evidence>
<dbReference type="Pfam" id="PF23097">
    <property type="entry name" value="NOL10_2nd"/>
    <property type="match status" value="1"/>
</dbReference>
<dbReference type="EMBL" id="CM001883">
    <property type="protein sequence ID" value="EOY08998.1"/>
    <property type="molecule type" value="Genomic_DNA"/>
</dbReference>
<sequence length="297" mass="33811">MANHGGKMKSVSINGVKMYTISSHLRSVAAWISLKKQRSLRKDKNHTERVELIQDLRFETATSKIKITPDGEFLIASGIYPPQVKVYELRQFSMKFERHLESEIIDFQVLADDYSKLAFLCADRSVNLHAKYGKHYSLRIPRMGRDIAYDCWSCDLLCAASSPDLYRINLEQGEGMTSIEPTAGAINDICVFNDSGLMLLALDSTQIPAYFIPALGSVPKWCSSLESLTEELEEGGQTSIYDNYKFLTKEELEKLNLTNLIGTNLLRAYMHGFFIDYRLYKKAKAFADPFAYETYIE</sequence>
<dbReference type="InParanoid" id="A0A061EWG0"/>
<dbReference type="PANTHER" id="PTHR14927:SF0">
    <property type="entry name" value="NUCLEOLAR PROTEIN 10"/>
    <property type="match status" value="1"/>
</dbReference>
<keyword evidence="4" id="KW-1185">Reference proteome</keyword>
<gene>
    <name evidence="3" type="ORF">TCM_024333</name>
</gene>
<evidence type="ECO:0000313" key="3">
    <source>
        <dbReference type="EMBL" id="EOY08998.1"/>
    </source>
</evidence>
<accession>A0A061EWG0</accession>
<evidence type="ECO:0000259" key="2">
    <source>
        <dbReference type="Pfam" id="PF23098"/>
    </source>
</evidence>
<dbReference type="PANTHER" id="PTHR14927">
    <property type="entry name" value="NUCLEOLAR PROTEIN 10"/>
    <property type="match status" value="1"/>
</dbReference>
<dbReference type="eggNOG" id="KOG2321">
    <property type="taxonomic scope" value="Eukaryota"/>
</dbReference>